<organism evidence="1 2">
    <name type="scientific">Mesorhizobium australicum</name>
    <dbReference type="NCBI Taxonomy" id="536018"/>
    <lineage>
        <taxon>Bacteria</taxon>
        <taxon>Pseudomonadati</taxon>
        <taxon>Pseudomonadota</taxon>
        <taxon>Alphaproteobacteria</taxon>
        <taxon>Hyphomicrobiales</taxon>
        <taxon>Phyllobacteriaceae</taxon>
        <taxon>Mesorhizobium</taxon>
    </lineage>
</organism>
<proteinExistence type="predicted"/>
<dbReference type="Proteomes" id="UP001480082">
    <property type="component" value="Unassembled WGS sequence"/>
</dbReference>
<evidence type="ECO:0000313" key="1">
    <source>
        <dbReference type="EMBL" id="MER9285443.1"/>
    </source>
</evidence>
<keyword evidence="2" id="KW-1185">Reference proteome</keyword>
<protein>
    <submittedName>
        <fullName evidence="1">Helix-turn-helix domain-containing protein</fullName>
    </submittedName>
</protein>
<gene>
    <name evidence="1" type="ORF">NKI81_15940</name>
</gene>
<comment type="caution">
    <text evidence="1">The sequence shown here is derived from an EMBL/GenBank/DDBJ whole genome shotgun (WGS) entry which is preliminary data.</text>
</comment>
<name>A0ACC6T0G1_9HYPH</name>
<accession>A0ACC6T0G1</accession>
<evidence type="ECO:0000313" key="2">
    <source>
        <dbReference type="Proteomes" id="UP001480082"/>
    </source>
</evidence>
<sequence>MSYEIIKWARERALPAGPKSLLRLLADFANKKGECWPGQQRLARELGRGERSVRRWLDELERDHFIRRAPRYHSDGSGGRNSDFIVLCFWNTRLPAMVAAKSKATEAYRPTATGLAANHDSLPATVAGESPENLPDKPPERGAGRAQEGDIRIEIRSPGWAMWIARIRRRMGDAIAAGVQERGWVWVPSEFPPDEVDGALRATG</sequence>
<reference evidence="1 2" key="1">
    <citation type="journal article" date="2024" name="Proc. Natl. Acad. Sci. U.S.A.">
        <title>The evolutionary genomics of adaptation to stress in wild rhizobium bacteria.</title>
        <authorList>
            <person name="Kehlet-Delgado H."/>
            <person name="Montoya A.P."/>
            <person name="Jensen K.T."/>
            <person name="Wendlandt C.E."/>
            <person name="Dexheimer C."/>
            <person name="Roberts M."/>
            <person name="Torres Martinez L."/>
            <person name="Friesen M.L."/>
            <person name="Griffitts J.S."/>
            <person name="Porter S.S."/>
        </authorList>
    </citation>
    <scope>NUCLEOTIDE SEQUENCE [LARGE SCALE GENOMIC DNA]</scope>
    <source>
        <strain evidence="1 2">M0468</strain>
    </source>
</reference>
<dbReference type="EMBL" id="JAMYRI010000008">
    <property type="protein sequence ID" value="MER9285443.1"/>
    <property type="molecule type" value="Genomic_DNA"/>
</dbReference>